<dbReference type="NCBIfam" id="NF038024">
    <property type="entry name" value="CRR6_slr1097"/>
    <property type="match status" value="1"/>
</dbReference>
<reference evidence="8 9" key="1">
    <citation type="journal article" date="2018" name="Science">
        <title>The opium poppy genome and morphinan production.</title>
        <authorList>
            <person name="Guo L."/>
            <person name="Winzer T."/>
            <person name="Yang X."/>
            <person name="Li Y."/>
            <person name="Ning Z."/>
            <person name="He Z."/>
            <person name="Teodor R."/>
            <person name="Lu Y."/>
            <person name="Bowser T.A."/>
            <person name="Graham I.A."/>
            <person name="Ye K."/>
        </authorList>
    </citation>
    <scope>NUCLEOTIDE SEQUENCE [LARGE SCALE GENOMIC DNA]</scope>
    <source>
        <strain evidence="9">cv. HN1</strain>
        <tissue evidence="8">Leaves</tissue>
    </source>
</reference>
<dbReference type="GO" id="GO:0010275">
    <property type="term" value="P:NAD(P)H dehydrogenase complex assembly"/>
    <property type="evidence" value="ECO:0007669"/>
    <property type="project" value="TreeGrafter"/>
</dbReference>
<dbReference type="InterPro" id="IPR032440">
    <property type="entry name" value="Ribosomal_uS17_N"/>
</dbReference>
<dbReference type="InterPro" id="IPR000266">
    <property type="entry name" value="Ribosomal_uS17"/>
</dbReference>
<evidence type="ECO:0000313" key="9">
    <source>
        <dbReference type="Proteomes" id="UP000316621"/>
    </source>
</evidence>
<dbReference type="InterPro" id="IPR014946">
    <property type="entry name" value="CRR6"/>
</dbReference>
<keyword evidence="4 6" id="KW-0689">Ribosomal protein</keyword>
<dbReference type="Pfam" id="PF00366">
    <property type="entry name" value="Ribosomal_S17"/>
    <property type="match status" value="1"/>
</dbReference>
<dbReference type="InterPro" id="IPR028333">
    <property type="entry name" value="Ribosomal_uS17_arc/euk"/>
</dbReference>
<evidence type="ECO:0000256" key="2">
    <source>
        <dbReference type="ARBA" id="ARBA00022730"/>
    </source>
</evidence>
<dbReference type="GO" id="GO:0003729">
    <property type="term" value="F:mRNA binding"/>
    <property type="evidence" value="ECO:0007669"/>
    <property type="project" value="UniProtKB-ARBA"/>
</dbReference>
<dbReference type="InterPro" id="IPR019979">
    <property type="entry name" value="Ribosomal_uS17_CS"/>
</dbReference>
<dbReference type="CDD" id="cd00364">
    <property type="entry name" value="Ribosomal_uS17"/>
    <property type="match status" value="1"/>
</dbReference>
<dbReference type="Gramene" id="RZC53913">
    <property type="protein sequence ID" value="RZC53913"/>
    <property type="gene ID" value="C5167_012760"/>
</dbReference>
<dbReference type="Proteomes" id="UP000316621">
    <property type="component" value="Chromosome 3"/>
</dbReference>
<dbReference type="EMBL" id="CM010717">
    <property type="protein sequence ID" value="RZC53913.1"/>
    <property type="molecule type" value="Genomic_DNA"/>
</dbReference>
<feature type="domain" description="Small ribosomal subunit protein uS17 N-terminal" evidence="7">
    <location>
        <begin position="4"/>
        <end position="72"/>
    </location>
</feature>
<evidence type="ECO:0000313" key="8">
    <source>
        <dbReference type="EMBL" id="RZC53913.1"/>
    </source>
</evidence>
<dbReference type="InterPro" id="IPR012340">
    <property type="entry name" value="NA-bd_OB-fold"/>
</dbReference>
<sequence length="383" mass="43402">MAEQTEKAFLKQPKVFICSKVSGKGKRPGKGGNRFYKNVGLGFKTPREAIEGTYIDKKCPFTGDVSIRGRILSGTCHSAKMVRTIVVRRNYLHYVKKYQRYEKRHSNIPAHISPCFRVKEGDHVIIGQCRPLSKTVRFNVLKVIPAGSSTGSGKKAFTAIPVVSTSVPSLPISHRRHNFMASVAFNPSGNFDLSLTDEDEEDKSQVTPPMPPTEGRFEIVVDTENIQRLDLSPLFRISGIKSLAEADPKELLEQTVGFTLNYTREDPYDPRELSEFPDIRLWFVRLDATYPWLPVVLDWRAGELARYAAMVVPHQMSMRMGVVFNPEALELFVMKKVFIVYSWLKEQNVPKPKLKTSDMARMLGFRFGDELFDLIDAHSVDPS</sequence>
<dbReference type="GO" id="GO:0019843">
    <property type="term" value="F:rRNA binding"/>
    <property type="evidence" value="ECO:0007669"/>
    <property type="project" value="UniProtKB-KW"/>
</dbReference>
<evidence type="ECO:0000259" key="7">
    <source>
        <dbReference type="Pfam" id="PF16205"/>
    </source>
</evidence>
<dbReference type="PROSITE" id="PS00056">
    <property type="entry name" value="RIBOSOMAL_S17"/>
    <property type="match status" value="1"/>
</dbReference>
<dbReference type="PANTHER" id="PTHR35724:SF1">
    <property type="entry name" value="PROTEIN CHLORORESPIRATORY REDUCTION 6, CHLOROPLASTIC"/>
    <property type="match status" value="1"/>
</dbReference>
<dbReference type="AlphaFoldDB" id="A0A4Y7IYF5"/>
<evidence type="ECO:0000256" key="5">
    <source>
        <dbReference type="ARBA" id="ARBA00023274"/>
    </source>
</evidence>
<dbReference type="Pfam" id="PF08847">
    <property type="entry name" value="Crr6"/>
    <property type="match status" value="1"/>
</dbReference>
<accession>A0A4Y7IYF5</accession>
<dbReference type="NCBIfam" id="TIGR03630">
    <property type="entry name" value="uS17_arch"/>
    <property type="match status" value="1"/>
</dbReference>
<dbReference type="GO" id="GO:0003735">
    <property type="term" value="F:structural constituent of ribosome"/>
    <property type="evidence" value="ECO:0007669"/>
    <property type="project" value="InterPro"/>
</dbReference>
<proteinExistence type="inferred from homology"/>
<dbReference type="GO" id="GO:0005840">
    <property type="term" value="C:ribosome"/>
    <property type="evidence" value="ECO:0007669"/>
    <property type="project" value="UniProtKB-KW"/>
</dbReference>
<dbReference type="Pfam" id="PF16205">
    <property type="entry name" value="Ribosomal_S17_N"/>
    <property type="match status" value="1"/>
</dbReference>
<evidence type="ECO:0000256" key="3">
    <source>
        <dbReference type="ARBA" id="ARBA00022884"/>
    </source>
</evidence>
<dbReference type="Gene3D" id="2.40.50.1000">
    <property type="match status" value="1"/>
</dbReference>
<dbReference type="STRING" id="3469.A0A4Y7IYF5"/>
<organism evidence="8 9">
    <name type="scientific">Papaver somniferum</name>
    <name type="common">Opium poppy</name>
    <dbReference type="NCBI Taxonomy" id="3469"/>
    <lineage>
        <taxon>Eukaryota</taxon>
        <taxon>Viridiplantae</taxon>
        <taxon>Streptophyta</taxon>
        <taxon>Embryophyta</taxon>
        <taxon>Tracheophyta</taxon>
        <taxon>Spermatophyta</taxon>
        <taxon>Magnoliopsida</taxon>
        <taxon>Ranunculales</taxon>
        <taxon>Papaveraceae</taxon>
        <taxon>Papaveroideae</taxon>
        <taxon>Papaver</taxon>
    </lineage>
</organism>
<gene>
    <name evidence="8" type="ORF">C5167_012760</name>
</gene>
<comment type="similarity">
    <text evidence="1 6">Belongs to the universal ribosomal protein uS17 family.</text>
</comment>
<evidence type="ECO:0000256" key="1">
    <source>
        <dbReference type="ARBA" id="ARBA00010254"/>
    </source>
</evidence>
<dbReference type="PANTHER" id="PTHR35724">
    <property type="entry name" value="PROTEIN CHLORORESPIRATORY REDUCTION 6, CHLOROPLASTIC"/>
    <property type="match status" value="1"/>
</dbReference>
<name>A0A4Y7IYF5_PAPSO</name>
<dbReference type="PRINTS" id="PR00973">
    <property type="entry name" value="RIBOSOMALS17"/>
</dbReference>
<keyword evidence="3" id="KW-0694">RNA-binding</keyword>
<dbReference type="GO" id="GO:0006412">
    <property type="term" value="P:translation"/>
    <property type="evidence" value="ECO:0007669"/>
    <property type="project" value="InterPro"/>
</dbReference>
<evidence type="ECO:0000256" key="6">
    <source>
        <dbReference type="RuleBase" id="RU003872"/>
    </source>
</evidence>
<keyword evidence="2" id="KW-0699">rRNA-binding</keyword>
<keyword evidence="9" id="KW-1185">Reference proteome</keyword>
<keyword evidence="5 6" id="KW-0687">Ribonucleoprotein</keyword>
<dbReference type="SUPFAM" id="SSF50249">
    <property type="entry name" value="Nucleic acid-binding proteins"/>
    <property type="match status" value="1"/>
</dbReference>
<dbReference type="GO" id="GO:0009507">
    <property type="term" value="C:chloroplast"/>
    <property type="evidence" value="ECO:0007669"/>
    <property type="project" value="TreeGrafter"/>
</dbReference>
<protein>
    <recommendedName>
        <fullName evidence="7">Small ribosomal subunit protein uS17 N-terminal domain-containing protein</fullName>
    </recommendedName>
</protein>
<evidence type="ECO:0000256" key="4">
    <source>
        <dbReference type="ARBA" id="ARBA00022980"/>
    </source>
</evidence>
<dbReference type="FunFam" id="2.40.50.1000:FF:000003">
    <property type="entry name" value="40S ribosomal protein S11"/>
    <property type="match status" value="1"/>
</dbReference>
<dbReference type="GO" id="GO:1990904">
    <property type="term" value="C:ribonucleoprotein complex"/>
    <property type="evidence" value="ECO:0007669"/>
    <property type="project" value="UniProtKB-KW"/>
</dbReference>